<evidence type="ECO:0000313" key="2">
    <source>
        <dbReference type="Proteomes" id="UP000559256"/>
    </source>
</evidence>
<organism evidence="1 2">
    <name type="scientific">Tetrapyrgos nigripes</name>
    <dbReference type="NCBI Taxonomy" id="182062"/>
    <lineage>
        <taxon>Eukaryota</taxon>
        <taxon>Fungi</taxon>
        <taxon>Dikarya</taxon>
        <taxon>Basidiomycota</taxon>
        <taxon>Agaricomycotina</taxon>
        <taxon>Agaricomycetes</taxon>
        <taxon>Agaricomycetidae</taxon>
        <taxon>Agaricales</taxon>
        <taxon>Marasmiineae</taxon>
        <taxon>Marasmiaceae</taxon>
        <taxon>Tetrapyrgos</taxon>
    </lineage>
</organism>
<sequence length="394" mass="45450">MADVLPLASLSSSKKRKYKGLENTRLLPGFTKYHVLEYYMGLEEFELPLECADNTVLLRPDMKLLLEQLKWALIPALETLEVLVAFQLENEHKPLHRRQIYTEIVPSQEYEYAFVPLHMDCAPLYIHHPNGTSTRYDWPYTNLPHFKLPTHPIYACAFLFHAMLCMMSKLQTSMRLASSIQKVLSLRHIWLKKVPSIFREEEAWGQHRHVFLDGREPTFFQDFPCCNEIKGFTMEEVDLYQDIEDNYSDIYTSDSRITKTGSLLPPSPIRFPSRYALWKEGISQWAIDVLDSQDPEDAPPTSDFTDPQFDSDDGGVELCSCSDCLNEPVRSFDDALQTCDENVVSSVTYTIRLRDHWKYTSNEWAFLATGFPLLTAPIAPPSFWGELPFVEGLP</sequence>
<accession>A0A8H5FGS7</accession>
<reference evidence="1 2" key="1">
    <citation type="journal article" date="2020" name="ISME J.">
        <title>Uncovering the hidden diversity of litter-decomposition mechanisms in mushroom-forming fungi.</title>
        <authorList>
            <person name="Floudas D."/>
            <person name="Bentzer J."/>
            <person name="Ahren D."/>
            <person name="Johansson T."/>
            <person name="Persson P."/>
            <person name="Tunlid A."/>
        </authorList>
    </citation>
    <scope>NUCLEOTIDE SEQUENCE [LARGE SCALE GENOMIC DNA]</scope>
    <source>
        <strain evidence="1 2">CBS 291.85</strain>
    </source>
</reference>
<dbReference type="Proteomes" id="UP000559256">
    <property type="component" value="Unassembled WGS sequence"/>
</dbReference>
<dbReference type="EMBL" id="JAACJM010000230">
    <property type="protein sequence ID" value="KAF5336221.1"/>
    <property type="molecule type" value="Genomic_DNA"/>
</dbReference>
<name>A0A8H5FGS7_9AGAR</name>
<dbReference type="OrthoDB" id="2962802at2759"/>
<dbReference type="AlphaFoldDB" id="A0A8H5FGS7"/>
<gene>
    <name evidence="1" type="ORF">D9758_014345</name>
</gene>
<protein>
    <submittedName>
        <fullName evidence="1">Uncharacterized protein</fullName>
    </submittedName>
</protein>
<keyword evidence="2" id="KW-1185">Reference proteome</keyword>
<evidence type="ECO:0000313" key="1">
    <source>
        <dbReference type="EMBL" id="KAF5336221.1"/>
    </source>
</evidence>
<proteinExistence type="predicted"/>
<comment type="caution">
    <text evidence="1">The sequence shown here is derived from an EMBL/GenBank/DDBJ whole genome shotgun (WGS) entry which is preliminary data.</text>
</comment>